<dbReference type="InterPro" id="IPR036291">
    <property type="entry name" value="NAD(P)-bd_dom_sf"/>
</dbReference>
<dbReference type="Proteomes" id="UP000226592">
    <property type="component" value="Unassembled WGS sequence"/>
</dbReference>
<name>A0A2D6M049_9ARCH</name>
<proteinExistence type="inferred from homology"/>
<evidence type="ECO:0000313" key="4">
    <source>
        <dbReference type="Proteomes" id="UP000226592"/>
    </source>
</evidence>
<dbReference type="AlphaFoldDB" id="A0A2D6M049"/>
<comment type="similarity">
    <text evidence="1">Belongs to the NAD(P)-dependent epimerase/dehydratase family.</text>
</comment>
<dbReference type="SUPFAM" id="SSF51735">
    <property type="entry name" value="NAD(P)-binding Rossmann-fold domains"/>
    <property type="match status" value="1"/>
</dbReference>
<evidence type="ECO:0000313" key="3">
    <source>
        <dbReference type="EMBL" id="MAG21805.1"/>
    </source>
</evidence>
<dbReference type="EMBL" id="NZBU01000002">
    <property type="protein sequence ID" value="MAG21805.1"/>
    <property type="molecule type" value="Genomic_DNA"/>
</dbReference>
<dbReference type="PANTHER" id="PTHR43000">
    <property type="entry name" value="DTDP-D-GLUCOSE 4,6-DEHYDRATASE-RELATED"/>
    <property type="match status" value="1"/>
</dbReference>
<comment type="caution">
    <text evidence="3">The sequence shown here is derived from an EMBL/GenBank/DDBJ whole genome shotgun (WGS) entry which is preliminary data.</text>
</comment>
<feature type="domain" description="NAD-dependent epimerase/dehydratase" evidence="2">
    <location>
        <begin position="11"/>
        <end position="210"/>
    </location>
</feature>
<organism evidence="3 4">
    <name type="scientific">Candidatus Iainarchaeum sp</name>
    <dbReference type="NCBI Taxonomy" id="3101447"/>
    <lineage>
        <taxon>Archaea</taxon>
        <taxon>Candidatus Iainarchaeota</taxon>
        <taxon>Candidatus Iainarchaeia</taxon>
        <taxon>Candidatus Iainarchaeales</taxon>
        <taxon>Candidatus Iainarchaeaceae</taxon>
        <taxon>Candidatus Iainarchaeum</taxon>
    </lineage>
</organism>
<dbReference type="Gene3D" id="3.40.50.720">
    <property type="entry name" value="NAD(P)-binding Rossmann-like Domain"/>
    <property type="match status" value="1"/>
</dbReference>
<protein>
    <recommendedName>
        <fullName evidence="2">NAD-dependent epimerase/dehydratase domain-containing protein</fullName>
    </recommendedName>
</protein>
<gene>
    <name evidence="3" type="ORF">CL943_00670</name>
</gene>
<evidence type="ECO:0000256" key="1">
    <source>
        <dbReference type="ARBA" id="ARBA00007637"/>
    </source>
</evidence>
<accession>A0A2D6M049</accession>
<evidence type="ECO:0000259" key="2">
    <source>
        <dbReference type="Pfam" id="PF01370"/>
    </source>
</evidence>
<dbReference type="Pfam" id="PF01370">
    <property type="entry name" value="Epimerase"/>
    <property type="match status" value="1"/>
</dbReference>
<dbReference type="InterPro" id="IPR001509">
    <property type="entry name" value="Epimerase_deHydtase"/>
</dbReference>
<reference evidence="4" key="1">
    <citation type="submission" date="2017-09" db="EMBL/GenBank/DDBJ databases">
        <title>The Reconstruction of 2,631 Draft Metagenome-Assembled Genomes from the Global Oceans.</title>
        <authorList>
            <person name="Tully B.J."/>
            <person name="Graham E.D."/>
            <person name="Heidelberg J.F."/>
        </authorList>
    </citation>
    <scope>NUCLEOTIDE SEQUENCE [LARGE SCALE GENOMIC DNA]</scope>
</reference>
<sequence>MQTESLEGKIVAVTGASGFIGSNLVEALELEGAVVKVISHTLPKESLALELEGVEFIAHLAAATPFHKNQEFDQQKCEEDKEFTKNLAEAAVKTGALKKFLFLSGTVVYDLTKSIELDEETALEPNSLYGKTKLEDEQILEEIVSQNSEKLVVLRATSVYGPGQKAAGLIPNTISLALENKPIEINGNGSMEKDYLWIGDCVEAIKSALLVGKRVYCIASGKTVSIKEIVEKIVELSKSSSKISFSESKEPEPKITVDISKARSELEWEPKTSIADGLGKQIVWVRKS</sequence>